<sequence>MPWVPAIGNSFADGGARSGADRRHPSPSGSRVVQGRGLLRVAFEKNSAGDGPGRNRDRPGRPEGRWSLTGDGSRAGDGLSGPATNRQPDRPGRDHRGTGDGTAGEEDRAVGPWEGTRPLSEDLHRGSRAQQCPPASPSTPQRSA</sequence>
<keyword evidence="3" id="KW-1185">Reference proteome</keyword>
<accession>A0ABN1TBD3</accession>
<protein>
    <submittedName>
        <fullName evidence="2">Uncharacterized protein</fullName>
    </submittedName>
</protein>
<evidence type="ECO:0000313" key="3">
    <source>
        <dbReference type="Proteomes" id="UP001499987"/>
    </source>
</evidence>
<dbReference type="EMBL" id="BAAALD010000006">
    <property type="protein sequence ID" value="GAA1072732.1"/>
    <property type="molecule type" value="Genomic_DNA"/>
</dbReference>
<reference evidence="2 3" key="1">
    <citation type="journal article" date="2019" name="Int. J. Syst. Evol. Microbiol.">
        <title>The Global Catalogue of Microorganisms (GCM) 10K type strain sequencing project: providing services to taxonomists for standard genome sequencing and annotation.</title>
        <authorList>
            <consortium name="The Broad Institute Genomics Platform"/>
            <consortium name="The Broad Institute Genome Sequencing Center for Infectious Disease"/>
            <person name="Wu L."/>
            <person name="Ma J."/>
        </authorList>
    </citation>
    <scope>NUCLEOTIDE SEQUENCE [LARGE SCALE GENOMIC DNA]</scope>
    <source>
        <strain evidence="2 3">JCM 13002</strain>
    </source>
</reference>
<gene>
    <name evidence="2" type="ORF">GCM10009663_10580</name>
</gene>
<name>A0ABN1TBD3_9ACTN</name>
<proteinExistence type="predicted"/>
<feature type="region of interest" description="Disordered" evidence="1">
    <location>
        <begin position="1"/>
        <end position="144"/>
    </location>
</feature>
<feature type="compositionally biased region" description="Basic and acidic residues" evidence="1">
    <location>
        <begin position="87"/>
        <end position="98"/>
    </location>
</feature>
<evidence type="ECO:0000256" key="1">
    <source>
        <dbReference type="SAM" id="MobiDB-lite"/>
    </source>
</evidence>
<dbReference type="Proteomes" id="UP001499987">
    <property type="component" value="Unassembled WGS sequence"/>
</dbReference>
<comment type="caution">
    <text evidence="2">The sequence shown here is derived from an EMBL/GenBank/DDBJ whole genome shotgun (WGS) entry which is preliminary data.</text>
</comment>
<feature type="compositionally biased region" description="Basic and acidic residues" evidence="1">
    <location>
        <begin position="53"/>
        <end position="64"/>
    </location>
</feature>
<evidence type="ECO:0000313" key="2">
    <source>
        <dbReference type="EMBL" id="GAA1072732.1"/>
    </source>
</evidence>
<organism evidence="2 3">
    <name type="scientific">Kitasatospora arboriphila</name>
    <dbReference type="NCBI Taxonomy" id="258052"/>
    <lineage>
        <taxon>Bacteria</taxon>
        <taxon>Bacillati</taxon>
        <taxon>Actinomycetota</taxon>
        <taxon>Actinomycetes</taxon>
        <taxon>Kitasatosporales</taxon>
        <taxon>Streptomycetaceae</taxon>
        <taxon>Kitasatospora</taxon>
    </lineage>
</organism>